<dbReference type="EMBL" id="NXIE01000003">
    <property type="protein sequence ID" value="RXK12481.1"/>
    <property type="molecule type" value="Genomic_DNA"/>
</dbReference>
<accession>A0A4Q1AWL1</accession>
<dbReference type="Proteomes" id="UP000289718">
    <property type="component" value="Unassembled WGS sequence"/>
</dbReference>
<comment type="caution">
    <text evidence="1">The sequence shown here is derived from an EMBL/GenBank/DDBJ whole genome shotgun (WGS) entry which is preliminary data.</text>
</comment>
<organism evidence="1 2">
    <name type="scientific">Halarcobacter mediterraneus</name>
    <dbReference type="NCBI Taxonomy" id="2023153"/>
    <lineage>
        <taxon>Bacteria</taxon>
        <taxon>Pseudomonadati</taxon>
        <taxon>Campylobacterota</taxon>
        <taxon>Epsilonproteobacteria</taxon>
        <taxon>Campylobacterales</taxon>
        <taxon>Arcobacteraceae</taxon>
        <taxon>Halarcobacter</taxon>
    </lineage>
</organism>
<sequence length="221" mass="26313">MFKHFHPYKPYLNKDTKKIIVGTLPPPRFCNKEFKKEDVNFCYGSKDNLLWQVLDKVFNLDLLFNNSKDAVVQRKNFLDNNQIGICDIVDSCERSKIDASDLGMENIVLRDMLYYLKEYKNIDTLIFTGGNSKNGPEFFLRKILKKQDIKFELIDNEIPKLHKFYFENREFKTISLTSPSNAANRYIGSNKLYKERKEENKKYTTFDFRMEQYSKVFKENI</sequence>
<evidence type="ECO:0000313" key="1">
    <source>
        <dbReference type="EMBL" id="RXK12481.1"/>
    </source>
</evidence>
<dbReference type="SUPFAM" id="SSF52141">
    <property type="entry name" value="Uracil-DNA glycosylase-like"/>
    <property type="match status" value="1"/>
</dbReference>
<dbReference type="Gene3D" id="3.40.470.10">
    <property type="entry name" value="Uracil-DNA glycosylase-like domain"/>
    <property type="match status" value="1"/>
</dbReference>
<reference evidence="1 2" key="1">
    <citation type="submission" date="2017-09" db="EMBL/GenBank/DDBJ databases">
        <title>Genomics of the genus Arcobacter.</title>
        <authorList>
            <person name="Perez-Cataluna A."/>
            <person name="Figueras M.J."/>
            <person name="Salas-Masso N."/>
        </authorList>
    </citation>
    <scope>NUCLEOTIDE SEQUENCE [LARGE SCALE GENOMIC DNA]</scope>
    <source>
        <strain evidence="1 2">F156-34</strain>
    </source>
</reference>
<name>A0A4Q1AWL1_9BACT</name>
<dbReference type="AlphaFoldDB" id="A0A4Q1AWL1"/>
<protein>
    <submittedName>
        <fullName evidence="1">DNA glycosylase</fullName>
    </submittedName>
</protein>
<gene>
    <name evidence="1" type="ORF">CP965_07805</name>
</gene>
<dbReference type="RefSeq" id="WP_129061540.1">
    <property type="nucleotide sequence ID" value="NZ_NXIE01000003.1"/>
</dbReference>
<evidence type="ECO:0000313" key="2">
    <source>
        <dbReference type="Proteomes" id="UP000289718"/>
    </source>
</evidence>
<keyword evidence="2" id="KW-1185">Reference proteome</keyword>
<dbReference type="OrthoDB" id="1422214at2"/>
<proteinExistence type="predicted"/>
<dbReference type="InterPro" id="IPR036895">
    <property type="entry name" value="Uracil-DNA_glycosylase-like_sf"/>
</dbReference>